<feature type="signal peptide" evidence="2">
    <location>
        <begin position="1"/>
        <end position="16"/>
    </location>
</feature>
<dbReference type="GeneTree" id="ENSGT00390000006715"/>
<protein>
    <submittedName>
        <fullName evidence="3">Amelotin</fullName>
    </submittedName>
</protein>
<dbReference type="GO" id="GO:0005604">
    <property type="term" value="C:basement membrane"/>
    <property type="evidence" value="ECO:0007669"/>
    <property type="project" value="Ensembl"/>
</dbReference>
<dbReference type="Pfam" id="PF15757">
    <property type="entry name" value="Amelotin"/>
    <property type="match status" value="1"/>
</dbReference>
<evidence type="ECO:0000313" key="3">
    <source>
        <dbReference type="Ensembl" id="ENSEASP00005055470.1"/>
    </source>
</evidence>
<dbReference type="GO" id="GO:0005911">
    <property type="term" value="C:cell-cell junction"/>
    <property type="evidence" value="ECO:0007669"/>
    <property type="project" value="Ensembl"/>
</dbReference>
<dbReference type="Proteomes" id="UP000694387">
    <property type="component" value="Chromosome 3"/>
</dbReference>
<proteinExistence type="predicted"/>
<reference evidence="3 4" key="1">
    <citation type="journal article" date="2020" name="Nat. Commun.">
        <title>Donkey genomes provide new insights into domestication and selection for coat color.</title>
        <authorList>
            <person name="Wang"/>
            <person name="C."/>
            <person name="Li"/>
            <person name="H."/>
            <person name="Guo"/>
            <person name="Y."/>
            <person name="Huang"/>
            <person name="J."/>
            <person name="Sun"/>
            <person name="Y."/>
            <person name="Min"/>
            <person name="J."/>
            <person name="Wang"/>
            <person name="J."/>
            <person name="Fang"/>
            <person name="X."/>
            <person name="Zhao"/>
            <person name="Z."/>
            <person name="Wang"/>
            <person name="S."/>
            <person name="Zhang"/>
            <person name="Y."/>
            <person name="Liu"/>
            <person name="Q."/>
            <person name="Jiang"/>
            <person name="Q."/>
            <person name="Wang"/>
            <person name="X."/>
            <person name="Guo"/>
            <person name="Y."/>
            <person name="Yang"/>
            <person name="C."/>
            <person name="Wang"/>
            <person name="Y."/>
            <person name="Tian"/>
            <person name="F."/>
            <person name="Zhuang"/>
            <person name="G."/>
            <person name="Fan"/>
            <person name="Y."/>
            <person name="Gao"/>
            <person name="Q."/>
            <person name="Li"/>
            <person name="Y."/>
            <person name="Ju"/>
            <person name="Z."/>
            <person name="Li"/>
            <person name="J."/>
            <person name="Li"/>
            <person name="R."/>
            <person name="Hou"/>
            <person name="M."/>
            <person name="Yang"/>
            <person name="G."/>
            <person name="Liu"/>
            <person name="G."/>
            <person name="Liu"/>
            <person name="W."/>
            <person name="Guo"/>
            <person name="J."/>
            <person name="Pan"/>
            <person name="S."/>
            <person name="Fan"/>
            <person name="G."/>
            <person name="Zhang"/>
            <person name="W."/>
            <person name="Zhang"/>
            <person name="R."/>
            <person name="Yu"/>
            <person name="J."/>
            <person name="Zhang"/>
            <person name="X."/>
            <person name="Yin"/>
            <person name="Q."/>
            <person name="Ji"/>
            <person name="C."/>
            <person name="Jin"/>
            <person name="Y."/>
            <person name="Yue"/>
            <person name="G."/>
            <person name="Liu"/>
            <person name="M."/>
            <person name="Xu"/>
            <person name="J."/>
            <person name="Liu"/>
            <person name="S."/>
            <person name="Jordana"/>
            <person name="J."/>
            <person name="Noce"/>
            <person name="A."/>
            <person name="Amills"/>
            <person name="M."/>
            <person name="Wu"/>
            <person name="D.D."/>
            <person name="Li"/>
            <person name="S."/>
            <person name="Zhou"/>
            <person name="X. and Zhong"/>
            <person name="J."/>
        </authorList>
    </citation>
    <scope>NUCLEOTIDE SEQUENCE [LARGE SCALE GENOMIC DNA]</scope>
</reference>
<accession>A0A9L0K2A6</accession>
<dbReference type="GeneID" id="106835117"/>
<name>A0A9L0K2A6_EQUAS</name>
<dbReference type="RefSeq" id="XP_044622650.1">
    <property type="nucleotide sequence ID" value="XM_044766715.2"/>
</dbReference>
<dbReference type="InterPro" id="IPR031501">
    <property type="entry name" value="Amelotin"/>
</dbReference>
<dbReference type="CTD" id="401138"/>
<evidence type="ECO:0000313" key="4">
    <source>
        <dbReference type="Proteomes" id="UP000694387"/>
    </source>
</evidence>
<keyword evidence="2" id="KW-0732">Signal</keyword>
<dbReference type="AlphaFoldDB" id="A0A9L0K2A6"/>
<gene>
    <name evidence="3" type="primary">AMTN</name>
</gene>
<feature type="compositionally biased region" description="Low complexity" evidence="1">
    <location>
        <begin position="168"/>
        <end position="177"/>
    </location>
</feature>
<dbReference type="GO" id="GO:0042475">
    <property type="term" value="P:odontogenesis of dentin-containing tooth"/>
    <property type="evidence" value="ECO:0007669"/>
    <property type="project" value="Ensembl"/>
</dbReference>
<sequence>MKTVILLFCLLGSTLSLPMQFPALGLPPTKPVPDQATQLNQQQPNQVFPSLNLIPLTQMLKLGSDLQLLNPAAGVAPGAQTLPLTLGGLKAQQQLQSQMLPIFVAQFGAQGTILSSEELPAAPQIFAGLIFQPLFPGGILPTSQANPDVQNGILPAGQGGVKPAIQGTSESPLPTTSDTDDDFGGTTPAGIQRGMRTTEETITKSPNGIQ</sequence>
<dbReference type="KEGG" id="eai:106835117"/>
<organism evidence="3 4">
    <name type="scientific">Equus asinus</name>
    <name type="common">Donkey</name>
    <name type="synonym">Equus africanus asinus</name>
    <dbReference type="NCBI Taxonomy" id="9793"/>
    <lineage>
        <taxon>Eukaryota</taxon>
        <taxon>Metazoa</taxon>
        <taxon>Chordata</taxon>
        <taxon>Craniata</taxon>
        <taxon>Vertebrata</taxon>
        <taxon>Euteleostomi</taxon>
        <taxon>Mammalia</taxon>
        <taxon>Eutheria</taxon>
        <taxon>Laurasiatheria</taxon>
        <taxon>Perissodactyla</taxon>
        <taxon>Equidae</taxon>
        <taxon>Equus</taxon>
    </lineage>
</organism>
<reference evidence="3" key="3">
    <citation type="submission" date="2025-09" db="UniProtKB">
        <authorList>
            <consortium name="Ensembl"/>
        </authorList>
    </citation>
    <scope>IDENTIFICATION</scope>
</reference>
<dbReference type="PANTHER" id="PTHR36858:SF1">
    <property type="entry name" value="AMELOTIN"/>
    <property type="match status" value="1"/>
</dbReference>
<reference evidence="3" key="2">
    <citation type="submission" date="2025-08" db="UniProtKB">
        <authorList>
            <consortium name="Ensembl"/>
        </authorList>
    </citation>
    <scope>IDENTIFICATION</scope>
</reference>
<feature type="chain" id="PRO_5040502207" evidence="2">
    <location>
        <begin position="17"/>
        <end position="210"/>
    </location>
</feature>
<keyword evidence="4" id="KW-1185">Reference proteome</keyword>
<evidence type="ECO:0000256" key="1">
    <source>
        <dbReference type="SAM" id="MobiDB-lite"/>
    </source>
</evidence>
<dbReference type="Ensembl" id="ENSEAST00005056544.1">
    <property type="protein sequence ID" value="ENSEASP00005055470.1"/>
    <property type="gene ID" value="ENSEASG00005026726.1"/>
</dbReference>
<dbReference type="PANTHER" id="PTHR36858">
    <property type="entry name" value="AMELOTIN"/>
    <property type="match status" value="1"/>
</dbReference>
<evidence type="ECO:0000256" key="2">
    <source>
        <dbReference type="SAM" id="SignalP"/>
    </source>
</evidence>
<dbReference type="GO" id="GO:0070175">
    <property type="term" value="P:positive regulation of enamel mineralization"/>
    <property type="evidence" value="ECO:0007669"/>
    <property type="project" value="Ensembl"/>
</dbReference>
<feature type="region of interest" description="Disordered" evidence="1">
    <location>
        <begin position="155"/>
        <end position="210"/>
    </location>
</feature>